<evidence type="ECO:0000313" key="1">
    <source>
        <dbReference type="EMBL" id="GAH22905.1"/>
    </source>
</evidence>
<dbReference type="EMBL" id="BART01039727">
    <property type="protein sequence ID" value="GAH22905.1"/>
    <property type="molecule type" value="Genomic_DNA"/>
</dbReference>
<sequence>MSGIHCPSIRIEPERDKIEADLLSLREAGLSVALDHPYLGWEEQITTGRLNDIPTSEMLYYDKGGHGRAFAERKFRKHVKCSVKGKAGNACMYFSVAPDGSV</sequence>
<feature type="non-terminal residue" evidence="1">
    <location>
        <position position="102"/>
    </location>
</feature>
<protein>
    <submittedName>
        <fullName evidence="1">Uncharacterized protein</fullName>
    </submittedName>
</protein>
<dbReference type="AlphaFoldDB" id="X1ERF7"/>
<proteinExistence type="predicted"/>
<comment type="caution">
    <text evidence="1">The sequence shown here is derived from an EMBL/GenBank/DDBJ whole genome shotgun (WGS) entry which is preliminary data.</text>
</comment>
<gene>
    <name evidence="1" type="ORF">S01H4_65117</name>
</gene>
<name>X1ERF7_9ZZZZ</name>
<reference evidence="1" key="1">
    <citation type="journal article" date="2014" name="Front. Microbiol.">
        <title>High frequency of phylogenetically diverse reductive dehalogenase-homologous genes in deep subseafloor sedimentary metagenomes.</title>
        <authorList>
            <person name="Kawai M."/>
            <person name="Futagami T."/>
            <person name="Toyoda A."/>
            <person name="Takaki Y."/>
            <person name="Nishi S."/>
            <person name="Hori S."/>
            <person name="Arai W."/>
            <person name="Tsubouchi T."/>
            <person name="Morono Y."/>
            <person name="Uchiyama I."/>
            <person name="Ito T."/>
            <person name="Fujiyama A."/>
            <person name="Inagaki F."/>
            <person name="Takami H."/>
        </authorList>
    </citation>
    <scope>NUCLEOTIDE SEQUENCE</scope>
    <source>
        <strain evidence="1">Expedition CK06-06</strain>
    </source>
</reference>
<organism evidence="1">
    <name type="scientific">marine sediment metagenome</name>
    <dbReference type="NCBI Taxonomy" id="412755"/>
    <lineage>
        <taxon>unclassified sequences</taxon>
        <taxon>metagenomes</taxon>
        <taxon>ecological metagenomes</taxon>
    </lineage>
</organism>
<accession>X1ERF7</accession>